<protein>
    <submittedName>
        <fullName evidence="1">Uncharacterized protein</fullName>
    </submittedName>
</protein>
<organism evidence="1 2">
    <name type="scientific">Candidatus Acididesulfobacter diazotrophicus</name>
    <dbReference type="NCBI Taxonomy" id="2597226"/>
    <lineage>
        <taxon>Bacteria</taxon>
        <taxon>Deltaproteobacteria</taxon>
        <taxon>Candidatus Acidulodesulfobacterales</taxon>
        <taxon>Candidatus Acididesulfobacter</taxon>
    </lineage>
</organism>
<reference evidence="1 2" key="1">
    <citation type="journal article" date="2019" name="ISME J.">
        <title>Insights into ecological role of a new deltaproteobacterial order Candidatus Acidulodesulfobacterales by metagenomics and metatranscriptomics.</title>
        <authorList>
            <person name="Tan S."/>
            <person name="Liu J."/>
            <person name="Fang Y."/>
            <person name="Hedlund B.P."/>
            <person name="Lian Z.H."/>
            <person name="Huang L.Y."/>
            <person name="Li J.T."/>
            <person name="Huang L.N."/>
            <person name="Li W.J."/>
            <person name="Jiang H.C."/>
            <person name="Dong H.L."/>
            <person name="Shu W.S."/>
        </authorList>
    </citation>
    <scope>NUCLEOTIDE SEQUENCE [LARGE SCALE GENOMIC DNA]</scope>
    <source>
        <strain evidence="1">AP1</strain>
    </source>
</reference>
<dbReference type="AlphaFoldDB" id="A0A519BJP6"/>
<gene>
    <name evidence="1" type="ORF">EVG15_10890</name>
</gene>
<evidence type="ECO:0000313" key="1">
    <source>
        <dbReference type="EMBL" id="RZD17487.1"/>
    </source>
</evidence>
<evidence type="ECO:0000313" key="2">
    <source>
        <dbReference type="Proteomes" id="UP000319296"/>
    </source>
</evidence>
<dbReference type="EMBL" id="SGBB01000041">
    <property type="protein sequence ID" value="RZD17487.1"/>
    <property type="molecule type" value="Genomic_DNA"/>
</dbReference>
<sequence length="209" mass="23912">MPVEFDSISDYISDGTAIAKVLGFCVLIGSNGKRISYTRDESAEFIEQCADPDEVLQAAIIQNIVYKTKLLTFAPDGKIYNDILIDIVKTFIACVYPNASENPYILDNYETVADFLKEKNINSDSCESLEEYYIRQVKYLIRDYAGFYLSKIEQDINSDNYKKLNIKLAQAIKLDYDCDCDSLIDEISELSFKETVNKYRSLSQLKNKQ</sequence>
<comment type="caution">
    <text evidence="1">The sequence shown here is derived from an EMBL/GenBank/DDBJ whole genome shotgun (WGS) entry which is preliminary data.</text>
</comment>
<name>A0A519BJP6_9DELT</name>
<accession>A0A519BJP6</accession>
<proteinExistence type="predicted"/>
<dbReference type="Proteomes" id="UP000319296">
    <property type="component" value="Unassembled WGS sequence"/>
</dbReference>